<dbReference type="RefSeq" id="WP_153421332.1">
    <property type="nucleotide sequence ID" value="NZ_WFLM01000005.1"/>
</dbReference>
<evidence type="ECO:0000313" key="1">
    <source>
        <dbReference type="EMBL" id="KAB8036917.1"/>
    </source>
</evidence>
<organism evidence="1 2">
    <name type="scientific">Silvanigrella paludirubra</name>
    <dbReference type="NCBI Taxonomy" id="2499159"/>
    <lineage>
        <taxon>Bacteria</taxon>
        <taxon>Pseudomonadati</taxon>
        <taxon>Bdellovibrionota</taxon>
        <taxon>Oligoflexia</taxon>
        <taxon>Silvanigrellales</taxon>
        <taxon>Silvanigrellaceae</taxon>
        <taxon>Silvanigrella</taxon>
    </lineage>
</organism>
<keyword evidence="2" id="KW-1185">Reference proteome</keyword>
<accession>A0A6N6VQF8</accession>
<reference evidence="1 2" key="1">
    <citation type="submission" date="2019-10" db="EMBL/GenBank/DDBJ databases">
        <title>New species of Slilvanegrellaceae.</title>
        <authorList>
            <person name="Pitt A."/>
            <person name="Hahn M.W."/>
        </authorList>
    </citation>
    <scope>NUCLEOTIDE SEQUENCE [LARGE SCALE GENOMIC DNA]</scope>
    <source>
        <strain evidence="1 2">SP-Ram-0.45-NSY-1</strain>
    </source>
</reference>
<dbReference type="AlphaFoldDB" id="A0A6N6VQF8"/>
<dbReference type="EMBL" id="WFLM01000005">
    <property type="protein sequence ID" value="KAB8036917.1"/>
    <property type="molecule type" value="Genomic_DNA"/>
</dbReference>
<comment type="caution">
    <text evidence="1">The sequence shown here is derived from an EMBL/GenBank/DDBJ whole genome shotgun (WGS) entry which is preliminary data.</text>
</comment>
<protein>
    <submittedName>
        <fullName evidence="1">Uncharacterized protein</fullName>
    </submittedName>
</protein>
<sequence length="75" mass="8996">MTIINYIWIGPPSSEIYSLEAKNHDVSGVIKMLNLLQKNKIQTTVYFWCLDEYEKFYSFVFKKYQFVKVKGIKNY</sequence>
<proteinExistence type="predicted"/>
<evidence type="ECO:0000313" key="2">
    <source>
        <dbReference type="Proteomes" id="UP000437748"/>
    </source>
</evidence>
<dbReference type="Proteomes" id="UP000437748">
    <property type="component" value="Unassembled WGS sequence"/>
</dbReference>
<name>A0A6N6VQF8_9BACT</name>
<gene>
    <name evidence="1" type="ORF">GCL60_13825</name>
</gene>
<dbReference type="OrthoDB" id="5654444at2"/>